<evidence type="ECO:0000313" key="2">
    <source>
        <dbReference type="EMBL" id="RDX55377.1"/>
    </source>
</evidence>
<protein>
    <submittedName>
        <fullName evidence="2">Uncharacterized protein</fullName>
    </submittedName>
</protein>
<evidence type="ECO:0000313" key="3">
    <source>
        <dbReference type="Proteomes" id="UP000256964"/>
    </source>
</evidence>
<dbReference type="Proteomes" id="UP000256964">
    <property type="component" value="Unassembled WGS sequence"/>
</dbReference>
<feature type="region of interest" description="Disordered" evidence="1">
    <location>
        <begin position="25"/>
        <end position="45"/>
    </location>
</feature>
<gene>
    <name evidence="2" type="ORF">OH76DRAFT_736238</name>
</gene>
<feature type="compositionally biased region" description="Polar residues" evidence="1">
    <location>
        <begin position="32"/>
        <end position="45"/>
    </location>
</feature>
<sequence length="79" mass="8947">MRGFVLKARAGAEQRWVCLSMSRGGKSETISKSESGLGTDLSEVQSPRSASWRQCRRCCCCCPRRRRRRDRGGGQRVRV</sequence>
<dbReference type="EMBL" id="KZ857382">
    <property type="protein sequence ID" value="RDX55377.1"/>
    <property type="molecule type" value="Genomic_DNA"/>
</dbReference>
<accession>A0A371DS59</accession>
<dbReference type="AlphaFoldDB" id="A0A371DS59"/>
<name>A0A371DS59_9APHY</name>
<evidence type="ECO:0000256" key="1">
    <source>
        <dbReference type="SAM" id="MobiDB-lite"/>
    </source>
</evidence>
<keyword evidence="3" id="KW-1185">Reference proteome</keyword>
<proteinExistence type="predicted"/>
<organism evidence="2 3">
    <name type="scientific">Lentinus brumalis</name>
    <dbReference type="NCBI Taxonomy" id="2498619"/>
    <lineage>
        <taxon>Eukaryota</taxon>
        <taxon>Fungi</taxon>
        <taxon>Dikarya</taxon>
        <taxon>Basidiomycota</taxon>
        <taxon>Agaricomycotina</taxon>
        <taxon>Agaricomycetes</taxon>
        <taxon>Polyporales</taxon>
        <taxon>Polyporaceae</taxon>
        <taxon>Lentinus</taxon>
    </lineage>
</organism>
<reference evidence="2 3" key="1">
    <citation type="journal article" date="2018" name="Biotechnol. Biofuels">
        <title>Integrative visual omics of the white-rot fungus Polyporus brumalis exposes the biotechnological potential of its oxidative enzymes for delignifying raw plant biomass.</title>
        <authorList>
            <person name="Miyauchi S."/>
            <person name="Rancon A."/>
            <person name="Drula E."/>
            <person name="Hage H."/>
            <person name="Chaduli D."/>
            <person name="Favel A."/>
            <person name="Grisel S."/>
            <person name="Henrissat B."/>
            <person name="Herpoel-Gimbert I."/>
            <person name="Ruiz-Duenas F.J."/>
            <person name="Chevret D."/>
            <person name="Hainaut M."/>
            <person name="Lin J."/>
            <person name="Wang M."/>
            <person name="Pangilinan J."/>
            <person name="Lipzen A."/>
            <person name="Lesage-Meessen L."/>
            <person name="Navarro D."/>
            <person name="Riley R."/>
            <person name="Grigoriev I.V."/>
            <person name="Zhou S."/>
            <person name="Raouche S."/>
            <person name="Rosso M.N."/>
        </authorList>
    </citation>
    <scope>NUCLEOTIDE SEQUENCE [LARGE SCALE GENOMIC DNA]</scope>
    <source>
        <strain evidence="2 3">BRFM 1820</strain>
    </source>
</reference>